<protein>
    <recommendedName>
        <fullName evidence="2">Phage gp6-like head-tail connector protein</fullName>
    </recommendedName>
</protein>
<proteinExistence type="predicted"/>
<organism evidence="1">
    <name type="scientific">marine sediment metagenome</name>
    <dbReference type="NCBI Taxonomy" id="412755"/>
    <lineage>
        <taxon>unclassified sequences</taxon>
        <taxon>metagenomes</taxon>
        <taxon>ecological metagenomes</taxon>
    </lineage>
</organism>
<evidence type="ECO:0000313" key="1">
    <source>
        <dbReference type="EMBL" id="KKN55343.1"/>
    </source>
</evidence>
<reference evidence="1" key="1">
    <citation type="journal article" date="2015" name="Nature">
        <title>Complex archaea that bridge the gap between prokaryotes and eukaryotes.</title>
        <authorList>
            <person name="Spang A."/>
            <person name="Saw J.H."/>
            <person name="Jorgensen S.L."/>
            <person name="Zaremba-Niedzwiedzka K."/>
            <person name="Martijn J."/>
            <person name="Lind A.E."/>
            <person name="van Eijk R."/>
            <person name="Schleper C."/>
            <person name="Guy L."/>
            <person name="Ettema T.J."/>
        </authorList>
    </citation>
    <scope>NUCLEOTIDE SEQUENCE</scope>
</reference>
<gene>
    <name evidence="1" type="ORF">LCGC14_0583330</name>
</gene>
<dbReference type="AlphaFoldDB" id="A0A0F9UP08"/>
<sequence>MGNSVTSAPSDEPVVAADVVAHSQLPIPTTAESTQITRMIQSARETVEDQLWISLITQTRVQTLSDWPTDNRIELSFPPLQSVTSVTYLDTDGVRQTLSTSIYDVTTNEFKGLVTLAFDQVFPFNRGDIGSIEVTYVAGYGDAATDVPSTIQLALVQIVADWWEHREEHGTGTIVFTIPGIAMRALDQYSRRELV</sequence>
<dbReference type="NCBIfam" id="TIGR02215">
    <property type="entry name" value="phage_chp_gp8"/>
    <property type="match status" value="1"/>
</dbReference>
<comment type="caution">
    <text evidence="1">The sequence shown here is derived from an EMBL/GenBank/DDBJ whole genome shotgun (WGS) entry which is preliminary data.</text>
</comment>
<dbReference type="InterPro" id="IPR011738">
    <property type="entry name" value="Phage_CHP"/>
</dbReference>
<name>A0A0F9UP08_9ZZZZ</name>
<accession>A0A0F9UP08</accession>
<dbReference type="Gene3D" id="1.10.3230.30">
    <property type="entry name" value="Phage gp6-like head-tail connector protein"/>
    <property type="match status" value="1"/>
</dbReference>
<dbReference type="EMBL" id="LAZR01000889">
    <property type="protein sequence ID" value="KKN55343.1"/>
    <property type="molecule type" value="Genomic_DNA"/>
</dbReference>
<evidence type="ECO:0008006" key="2">
    <source>
        <dbReference type="Google" id="ProtNLM"/>
    </source>
</evidence>